<dbReference type="AlphaFoldDB" id="H1Q0C5"/>
<evidence type="ECO:0000313" key="3">
    <source>
        <dbReference type="Proteomes" id="UP000016023"/>
    </source>
</evidence>
<evidence type="ECO:0008006" key="4">
    <source>
        <dbReference type="Google" id="ProtNLM"/>
    </source>
</evidence>
<name>H1Q0C5_9BACT</name>
<dbReference type="InterPro" id="IPR027828">
    <property type="entry name" value="DUF4465"/>
</dbReference>
<comment type="caution">
    <text evidence="2">The sequence shown here is derived from an EMBL/GenBank/DDBJ whole genome shotgun (WGS) entry which is preliminary data.</text>
</comment>
<organism evidence="2 3">
    <name type="scientific">Prevotella micans F0438</name>
    <dbReference type="NCBI Taxonomy" id="883158"/>
    <lineage>
        <taxon>Bacteria</taxon>
        <taxon>Pseudomonadati</taxon>
        <taxon>Bacteroidota</taxon>
        <taxon>Bacteroidia</taxon>
        <taxon>Bacteroidales</taxon>
        <taxon>Prevotellaceae</taxon>
        <taxon>Prevotella</taxon>
    </lineage>
</organism>
<dbReference type="EMBL" id="AGWK01000010">
    <property type="protein sequence ID" value="EHO74046.1"/>
    <property type="molecule type" value="Genomic_DNA"/>
</dbReference>
<dbReference type="STRING" id="883158.HMPREF9140_00363"/>
<dbReference type="PATRIC" id="fig|883158.3.peg.377"/>
<evidence type="ECO:0000256" key="1">
    <source>
        <dbReference type="SAM" id="SignalP"/>
    </source>
</evidence>
<dbReference type="HOGENOM" id="CLU_893882_0_0_10"/>
<gene>
    <name evidence="2" type="ORF">HMPREF9140_00363</name>
</gene>
<sequence>MKKIYTTLALAMVAALTASAQNVVADFENIEGVTLNADGYYIGRETSREFNNYGAKGYYCDFKQGPFRFSQSYTPSYPAWSGFAISNRTETAFNNLTPDQYNNVVGGGYSGSSNFCVVYGSMDSISVDPGTKVNGFYITNSAYSKNSFTKGDSYAKALKQEGDFFKVTVTGVKADRSEVKKEIMLAEVVYGSLVYINNWRWVDLSDFGEVSTLRFSFTGSDTGQYGLNTPAYCVIDNLTASVTTSVSSVHSDAIEVARYTLNGIRLSAPQKGVNIVKMSDGTTRKEIVR</sequence>
<dbReference type="Proteomes" id="UP000016023">
    <property type="component" value="Unassembled WGS sequence"/>
</dbReference>
<dbReference type="Gene3D" id="2.60.120.1350">
    <property type="entry name" value="Protein of unknown function DUF4465"/>
    <property type="match status" value="1"/>
</dbReference>
<reference evidence="2 3" key="1">
    <citation type="submission" date="2011-12" db="EMBL/GenBank/DDBJ databases">
        <title>The Genome Sequence of Prevotella micans F0438.</title>
        <authorList>
            <consortium name="The Broad Institute Genome Sequencing Platform"/>
            <person name="Earl A."/>
            <person name="Ward D."/>
            <person name="Feldgarden M."/>
            <person name="Gevers D."/>
            <person name="Izard J."/>
            <person name="Baranova O.V."/>
            <person name="Blanton J.M."/>
            <person name="Wade W.G."/>
            <person name="Dewhirst F.E."/>
            <person name="Young S.K."/>
            <person name="Zeng Q."/>
            <person name="Gargeya S."/>
            <person name="Fitzgerald M."/>
            <person name="Haas B."/>
            <person name="Abouelleil A."/>
            <person name="Alvarado L."/>
            <person name="Arachchi H.M."/>
            <person name="Berlin A."/>
            <person name="Chapman S.B."/>
            <person name="Gearin G."/>
            <person name="Goldberg J."/>
            <person name="Griggs A."/>
            <person name="Gujja S."/>
            <person name="Hansen M."/>
            <person name="Heiman D."/>
            <person name="Howarth C."/>
            <person name="Larimer J."/>
            <person name="Lui A."/>
            <person name="MacDonald P.J.P."/>
            <person name="McCowen C."/>
            <person name="Montmayeur A."/>
            <person name="Murphy C."/>
            <person name="Neiman D."/>
            <person name="Pearson M."/>
            <person name="Priest M."/>
            <person name="Roberts A."/>
            <person name="Saif S."/>
            <person name="Shea T."/>
            <person name="Sisk P."/>
            <person name="Stolte C."/>
            <person name="Sykes S."/>
            <person name="Wortman J."/>
            <person name="Nusbaum C."/>
            <person name="Birren B."/>
        </authorList>
    </citation>
    <scope>NUCLEOTIDE SEQUENCE [LARGE SCALE GENOMIC DNA]</scope>
    <source>
        <strain evidence="2 3">F0438</strain>
    </source>
</reference>
<dbReference type="Pfam" id="PF14717">
    <property type="entry name" value="DUF4465"/>
    <property type="match status" value="1"/>
</dbReference>
<feature type="signal peptide" evidence="1">
    <location>
        <begin position="1"/>
        <end position="20"/>
    </location>
</feature>
<evidence type="ECO:0000313" key="2">
    <source>
        <dbReference type="EMBL" id="EHO74046.1"/>
    </source>
</evidence>
<dbReference type="eggNOG" id="ENOG5032GIQ">
    <property type="taxonomic scope" value="Bacteria"/>
</dbReference>
<protein>
    <recommendedName>
        <fullName evidence="4">DUF4465 domain-containing protein</fullName>
    </recommendedName>
</protein>
<keyword evidence="3" id="KW-1185">Reference proteome</keyword>
<proteinExistence type="predicted"/>
<feature type="chain" id="PRO_5003551941" description="DUF4465 domain-containing protein" evidence="1">
    <location>
        <begin position="21"/>
        <end position="289"/>
    </location>
</feature>
<dbReference type="RefSeq" id="WP_006951315.1">
    <property type="nucleotide sequence ID" value="NZ_JH594521.1"/>
</dbReference>
<accession>H1Q0C5</accession>
<keyword evidence="1" id="KW-0732">Signal</keyword>